<comment type="similarity">
    <text evidence="2">Belongs to the pterin-4-alpha-carbinolamine dehydratase family.</text>
</comment>
<dbReference type="AlphaFoldDB" id="A0AAQ2C4Y9"/>
<name>A0AAQ2C4Y9_9MICO</name>
<dbReference type="SUPFAM" id="SSF55248">
    <property type="entry name" value="PCD-like"/>
    <property type="match status" value="1"/>
</dbReference>
<dbReference type="Pfam" id="PF01329">
    <property type="entry name" value="Pterin_4a"/>
    <property type="match status" value="1"/>
</dbReference>
<comment type="caution">
    <text evidence="8">The sequence shown here is derived from an EMBL/GenBank/DDBJ whole genome shotgun (WGS) entry which is preliminary data.</text>
</comment>
<gene>
    <name evidence="8" type="ORF">E3O49_12350</name>
</gene>
<evidence type="ECO:0000256" key="6">
    <source>
        <dbReference type="SAM" id="MobiDB-lite"/>
    </source>
</evidence>
<evidence type="ECO:0000256" key="3">
    <source>
        <dbReference type="ARBA" id="ARBA00013252"/>
    </source>
</evidence>
<keyword evidence="5" id="KW-0456">Lyase</keyword>
<sequence length="245" mass="26380">MGAGLATGRAASRLDRVRRAGQSGGMKESGTLLTPADTEPVLSGGAFVHLDGALHGSFTTADFASAVRVLDQVAEAADALSHHPDVRLGYGRVTFRLSSHDAGGVTDRDLRLALRIQEIADAQDAERAPFMPARYDVAIDCTDADAIRPFWRVGLGYVESYRDGEIDLADPHGQGPGVWFQNMEIARTERNRIHLDVYVPTSEAEARVQAVIDVGGDLLTAEHAPDWWVLADPEGNELCVCTSDT</sequence>
<proteinExistence type="inferred from homology"/>
<evidence type="ECO:0000256" key="5">
    <source>
        <dbReference type="ARBA" id="ARBA00023239"/>
    </source>
</evidence>
<dbReference type="SUPFAM" id="SSF54593">
    <property type="entry name" value="Glyoxalase/Bleomycin resistance protein/Dihydroxybiphenyl dioxygenase"/>
    <property type="match status" value="1"/>
</dbReference>
<evidence type="ECO:0000256" key="4">
    <source>
        <dbReference type="ARBA" id="ARBA00021735"/>
    </source>
</evidence>
<dbReference type="CDD" id="cd00488">
    <property type="entry name" value="PCD_DCoH"/>
    <property type="match status" value="1"/>
</dbReference>
<comment type="catalytic activity">
    <reaction evidence="1">
        <text>(4aS,6R)-4a-hydroxy-L-erythro-5,6,7,8-tetrahydrobiopterin = (6R)-L-erythro-6,7-dihydrobiopterin + H2O</text>
        <dbReference type="Rhea" id="RHEA:11920"/>
        <dbReference type="ChEBI" id="CHEBI:15377"/>
        <dbReference type="ChEBI" id="CHEBI:15642"/>
        <dbReference type="ChEBI" id="CHEBI:43120"/>
        <dbReference type="EC" id="4.2.1.96"/>
    </reaction>
</comment>
<keyword evidence="9" id="KW-1185">Reference proteome</keyword>
<evidence type="ECO:0000259" key="7">
    <source>
        <dbReference type="Pfam" id="PF18029"/>
    </source>
</evidence>
<dbReference type="InterPro" id="IPR041581">
    <property type="entry name" value="Glyoxalase_6"/>
</dbReference>
<evidence type="ECO:0000313" key="9">
    <source>
        <dbReference type="Proteomes" id="UP000297403"/>
    </source>
</evidence>
<dbReference type="EMBL" id="SOFY01000068">
    <property type="protein sequence ID" value="TFC43814.1"/>
    <property type="molecule type" value="Genomic_DNA"/>
</dbReference>
<dbReference type="EC" id="4.2.1.96" evidence="3"/>
<dbReference type="InterPro" id="IPR036428">
    <property type="entry name" value="PCD_sf"/>
</dbReference>
<dbReference type="PANTHER" id="PTHR35908">
    <property type="entry name" value="HYPOTHETICAL FUSION PROTEIN"/>
    <property type="match status" value="1"/>
</dbReference>
<reference evidence="8 9" key="1">
    <citation type="submission" date="2019-03" db="EMBL/GenBank/DDBJ databases">
        <title>Genomics of glacier-inhabiting Cryobacterium strains.</title>
        <authorList>
            <person name="Liu Q."/>
            <person name="Xin Y.-H."/>
        </authorList>
    </citation>
    <scope>NUCLEOTIDE SEQUENCE [LARGE SCALE GENOMIC DNA]</scope>
    <source>
        <strain evidence="9">TMT1-22</strain>
    </source>
</reference>
<dbReference type="Gene3D" id="3.30.1360.20">
    <property type="entry name" value="Transcriptional coactivator/pterin dehydratase"/>
    <property type="match status" value="1"/>
</dbReference>
<accession>A0AAQ2C4Y9</accession>
<evidence type="ECO:0000256" key="1">
    <source>
        <dbReference type="ARBA" id="ARBA00001554"/>
    </source>
</evidence>
<evidence type="ECO:0000313" key="8">
    <source>
        <dbReference type="EMBL" id="TFC43814.1"/>
    </source>
</evidence>
<organism evidence="8 9">
    <name type="scientific">Cryobacterium shii</name>
    <dbReference type="NCBI Taxonomy" id="1259235"/>
    <lineage>
        <taxon>Bacteria</taxon>
        <taxon>Bacillati</taxon>
        <taxon>Actinomycetota</taxon>
        <taxon>Actinomycetes</taxon>
        <taxon>Micrococcales</taxon>
        <taxon>Microbacteriaceae</taxon>
        <taxon>Cryobacterium</taxon>
    </lineage>
</organism>
<dbReference type="InterPro" id="IPR001533">
    <property type="entry name" value="Pterin_deHydtase"/>
</dbReference>
<dbReference type="CDD" id="cd06587">
    <property type="entry name" value="VOC"/>
    <property type="match status" value="1"/>
</dbReference>
<evidence type="ECO:0000256" key="2">
    <source>
        <dbReference type="ARBA" id="ARBA00006472"/>
    </source>
</evidence>
<dbReference type="InterPro" id="IPR029068">
    <property type="entry name" value="Glyas_Bleomycin-R_OHBP_Dase"/>
</dbReference>
<feature type="domain" description="Glyoxalase-like" evidence="7">
    <location>
        <begin position="137"/>
        <end position="241"/>
    </location>
</feature>
<dbReference type="Proteomes" id="UP000297403">
    <property type="component" value="Unassembled WGS sequence"/>
</dbReference>
<dbReference type="GO" id="GO:0008124">
    <property type="term" value="F:4-alpha-hydroxytetrahydrobiopterin dehydratase activity"/>
    <property type="evidence" value="ECO:0007669"/>
    <property type="project" value="UniProtKB-EC"/>
</dbReference>
<feature type="region of interest" description="Disordered" evidence="6">
    <location>
        <begin position="1"/>
        <end position="35"/>
    </location>
</feature>
<dbReference type="PANTHER" id="PTHR35908:SF1">
    <property type="entry name" value="CONSERVED PROTEIN"/>
    <property type="match status" value="1"/>
</dbReference>
<dbReference type="GO" id="GO:0006729">
    <property type="term" value="P:tetrahydrobiopterin biosynthetic process"/>
    <property type="evidence" value="ECO:0007669"/>
    <property type="project" value="InterPro"/>
</dbReference>
<protein>
    <recommendedName>
        <fullName evidence="4">Putative pterin-4-alpha-carbinolamine dehydratase</fullName>
        <ecNumber evidence="3">4.2.1.96</ecNumber>
    </recommendedName>
</protein>
<dbReference type="Pfam" id="PF18029">
    <property type="entry name" value="Glyoxalase_6"/>
    <property type="match status" value="1"/>
</dbReference>
<dbReference type="Gene3D" id="3.10.180.10">
    <property type="entry name" value="2,3-Dihydroxybiphenyl 1,2-Dioxygenase, domain 1"/>
    <property type="match status" value="1"/>
</dbReference>